<dbReference type="InterPro" id="IPR036525">
    <property type="entry name" value="Tubulin/FtsZ_GTPase_sf"/>
</dbReference>
<evidence type="ECO:0000313" key="8">
    <source>
        <dbReference type="WBParaSite" id="maker-unitig_42660-snap-gene-0.2-mRNA-1"/>
    </source>
</evidence>
<dbReference type="SUPFAM" id="SSF52490">
    <property type="entry name" value="Tubulin nucleotide-binding domain-like"/>
    <property type="match status" value="1"/>
</dbReference>
<dbReference type="AlphaFoldDB" id="A0A1I8FNW5"/>
<feature type="domain" description="Tubulin/FtsZ GTPase" evidence="6">
    <location>
        <begin position="271"/>
        <end position="456"/>
    </location>
</feature>
<evidence type="ECO:0000256" key="4">
    <source>
        <dbReference type="ARBA" id="ARBA00023134"/>
    </source>
</evidence>
<dbReference type="WBParaSite" id="maker-unitig_42660-snap-gene-0.2-mRNA-1">
    <property type="protein sequence ID" value="maker-unitig_42660-snap-gene-0.2-mRNA-1"/>
    <property type="gene ID" value="maker-unitig_42660-snap-gene-0.2"/>
</dbReference>
<dbReference type="PRINTS" id="PR01161">
    <property type="entry name" value="TUBULIN"/>
</dbReference>
<dbReference type="GO" id="GO:0005874">
    <property type="term" value="C:microtubule"/>
    <property type="evidence" value="ECO:0007669"/>
    <property type="project" value="UniProtKB-KW"/>
</dbReference>
<dbReference type="GO" id="GO:0005525">
    <property type="term" value="F:GTP binding"/>
    <property type="evidence" value="ECO:0007669"/>
    <property type="project" value="UniProtKB-KW"/>
</dbReference>
<evidence type="ECO:0000256" key="2">
    <source>
        <dbReference type="ARBA" id="ARBA00022701"/>
    </source>
</evidence>
<feature type="compositionally biased region" description="Basic and acidic residues" evidence="5">
    <location>
        <begin position="474"/>
        <end position="485"/>
    </location>
</feature>
<keyword evidence="7" id="KW-1185">Reference proteome</keyword>
<dbReference type="InterPro" id="IPR000217">
    <property type="entry name" value="Tubulin"/>
</dbReference>
<evidence type="ECO:0000256" key="5">
    <source>
        <dbReference type="SAM" id="MobiDB-lite"/>
    </source>
</evidence>
<sequence length="606" mass="65408">MRPSCRAVANWRLGSAGLTPPPASRRTCECTGLWPSSPDNCLAAAIKRDLPRRMRRTAVCTFCFDDTQLQRNRHLSILGTVFRPWGASTSSSLDETLRGISLLAIRAPSGSFSDNLDGLSGAQLADLFECRGFYFSKYKCVGYSRGPTDYLRGMKAAADAHLARKFQLAENFPPCDATTIDGKTCIANGALNLDPNNVMPNTRYPRIFYNKFDAHICCACVLRDMRSDGRVAVYEACSPDALQCTVLRPPPPPPPLIAACSRLASAATRSASRFWDLALREHAFRQPAGRTLNDSLGTFFRQQPARGSGSEARAVLVDNGEGVVGETVERPTTRWFRSFRADHGRVGSGVKQLGCRALRIRPQAPGGRCLSPFGDAPEQCDTALQCFFLLHSMGGGTGSAWARPSSTAAAGQYPKFVTGGGAVRHPLSTRLKMMTSITSPYNSVLAMRCLTDYADCWPNLLLNLTASAPPSPATRERGSERDQHEPGAVPPPALPAGPRRVRCPALPPRRAGSAFNRVVFGKERPQLFSGRAAIALYLACASCCGVESNLSDRRRCVDRLGNRLAFATGIPGLRKIGALRAVPPLASISRTAPSPWPTTLPIGAQA</sequence>
<accession>A0A1I8FNW5</accession>
<organism evidence="7 8">
    <name type="scientific">Macrostomum lignano</name>
    <dbReference type="NCBI Taxonomy" id="282301"/>
    <lineage>
        <taxon>Eukaryota</taxon>
        <taxon>Metazoa</taxon>
        <taxon>Spiralia</taxon>
        <taxon>Lophotrochozoa</taxon>
        <taxon>Platyhelminthes</taxon>
        <taxon>Rhabditophora</taxon>
        <taxon>Macrostomorpha</taxon>
        <taxon>Macrostomida</taxon>
        <taxon>Macrostomidae</taxon>
        <taxon>Macrostomum</taxon>
    </lineage>
</organism>
<evidence type="ECO:0000256" key="3">
    <source>
        <dbReference type="ARBA" id="ARBA00022741"/>
    </source>
</evidence>
<reference evidence="8" key="1">
    <citation type="submission" date="2016-11" db="UniProtKB">
        <authorList>
            <consortium name="WormBaseParasite"/>
        </authorList>
    </citation>
    <scope>IDENTIFICATION</scope>
</reference>
<proteinExistence type="inferred from homology"/>
<protein>
    <submittedName>
        <fullName evidence="8">Tubulin domain-containing protein</fullName>
    </submittedName>
</protein>
<evidence type="ECO:0000256" key="1">
    <source>
        <dbReference type="ARBA" id="ARBA00009636"/>
    </source>
</evidence>
<dbReference type="InterPro" id="IPR003008">
    <property type="entry name" value="Tubulin_FtsZ_GTPase"/>
</dbReference>
<keyword evidence="3" id="KW-0547">Nucleotide-binding</keyword>
<keyword evidence="4" id="KW-0342">GTP-binding</keyword>
<dbReference type="GO" id="GO:0007017">
    <property type="term" value="P:microtubule-based process"/>
    <property type="evidence" value="ECO:0007669"/>
    <property type="project" value="InterPro"/>
</dbReference>
<dbReference type="Pfam" id="PF00091">
    <property type="entry name" value="Tubulin"/>
    <property type="match status" value="1"/>
</dbReference>
<feature type="region of interest" description="Disordered" evidence="5">
    <location>
        <begin position="468"/>
        <end position="499"/>
    </location>
</feature>
<dbReference type="Gene3D" id="3.40.50.1440">
    <property type="entry name" value="Tubulin/FtsZ, GTPase domain"/>
    <property type="match status" value="1"/>
</dbReference>
<keyword evidence="2" id="KW-0493">Microtubule</keyword>
<name>A0A1I8FNW5_9PLAT</name>
<dbReference type="PANTHER" id="PTHR11588">
    <property type="entry name" value="TUBULIN"/>
    <property type="match status" value="1"/>
</dbReference>
<dbReference type="Proteomes" id="UP000095280">
    <property type="component" value="Unplaced"/>
</dbReference>
<evidence type="ECO:0000313" key="7">
    <source>
        <dbReference type="Proteomes" id="UP000095280"/>
    </source>
</evidence>
<comment type="similarity">
    <text evidence="1">Belongs to the tubulin family.</text>
</comment>
<evidence type="ECO:0000259" key="6">
    <source>
        <dbReference type="Pfam" id="PF00091"/>
    </source>
</evidence>